<evidence type="ECO:0000313" key="1">
    <source>
        <dbReference type="EMBL" id="TGJ70935.1"/>
    </source>
</evidence>
<proteinExistence type="predicted"/>
<dbReference type="AlphaFoldDB" id="A0A8H2HR04"/>
<gene>
    <name evidence="1" type="ORF">EYR41_002945</name>
</gene>
<organism evidence="1 2">
    <name type="scientific">Orbilia oligospora</name>
    <name type="common">Nematode-trapping fungus</name>
    <name type="synonym">Arthrobotrys oligospora</name>
    <dbReference type="NCBI Taxonomy" id="2813651"/>
    <lineage>
        <taxon>Eukaryota</taxon>
        <taxon>Fungi</taxon>
        <taxon>Dikarya</taxon>
        <taxon>Ascomycota</taxon>
        <taxon>Pezizomycotina</taxon>
        <taxon>Orbiliomycetes</taxon>
        <taxon>Orbiliales</taxon>
        <taxon>Orbiliaceae</taxon>
        <taxon>Orbilia</taxon>
    </lineage>
</organism>
<dbReference type="Proteomes" id="UP000297595">
    <property type="component" value="Unassembled WGS sequence"/>
</dbReference>
<sequence>MGDGEDDIYSRMMETNIIHVLTSYYACTPEARQSCIRIAKQAPLFRNQIVPYRTLQDSTGHYITYTHLEEESYIDRGFHKRTLAPLPRPLSGLKT</sequence>
<accession>A0A8H2HR04</accession>
<evidence type="ECO:0000313" key="2">
    <source>
        <dbReference type="Proteomes" id="UP000297595"/>
    </source>
</evidence>
<reference evidence="1 2" key="1">
    <citation type="submission" date="2019-03" db="EMBL/GenBank/DDBJ databases">
        <title>Nematode-trapping fungi genome.</title>
        <authorList>
            <person name="Vidal-Diez De Ulzurrun G."/>
        </authorList>
    </citation>
    <scope>NUCLEOTIDE SEQUENCE [LARGE SCALE GENOMIC DNA]</scope>
    <source>
        <strain evidence="1 2">TWF154</strain>
    </source>
</reference>
<dbReference type="EMBL" id="SOZJ01000002">
    <property type="protein sequence ID" value="TGJ70935.1"/>
    <property type="molecule type" value="Genomic_DNA"/>
</dbReference>
<comment type="caution">
    <text evidence="1">The sequence shown here is derived from an EMBL/GenBank/DDBJ whole genome shotgun (WGS) entry which is preliminary data.</text>
</comment>
<protein>
    <submittedName>
        <fullName evidence="1">Uncharacterized protein</fullName>
    </submittedName>
</protein>
<name>A0A8H2HR04_ORBOL</name>